<keyword evidence="9 10" id="KW-0067">ATP-binding</keyword>
<dbReference type="Pfam" id="PF00069">
    <property type="entry name" value="Pkinase"/>
    <property type="match status" value="1"/>
</dbReference>
<dbReference type="OrthoDB" id="9332038at2759"/>
<evidence type="ECO:0000313" key="14">
    <source>
        <dbReference type="Proteomes" id="UP000077051"/>
    </source>
</evidence>
<evidence type="ECO:0000256" key="4">
    <source>
        <dbReference type="ARBA" id="ARBA00022527"/>
    </source>
</evidence>
<evidence type="ECO:0000256" key="8">
    <source>
        <dbReference type="ARBA" id="ARBA00022777"/>
    </source>
</evidence>
<keyword evidence="5" id="KW-0597">Phosphoprotein</keyword>
<feature type="non-terminal residue" evidence="13">
    <location>
        <position position="1"/>
    </location>
</feature>
<dbReference type="EMBL" id="AMYB01000007">
    <property type="protein sequence ID" value="OAD00661.1"/>
    <property type="molecule type" value="Genomic_DNA"/>
</dbReference>
<gene>
    <name evidence="13" type="ORF">MUCCIDRAFT_44410</name>
</gene>
<evidence type="ECO:0000256" key="7">
    <source>
        <dbReference type="ARBA" id="ARBA00022741"/>
    </source>
</evidence>
<evidence type="ECO:0000256" key="6">
    <source>
        <dbReference type="ARBA" id="ARBA00022679"/>
    </source>
</evidence>
<feature type="non-terminal residue" evidence="13">
    <location>
        <position position="414"/>
    </location>
</feature>
<evidence type="ECO:0000256" key="9">
    <source>
        <dbReference type="ARBA" id="ARBA00022840"/>
    </source>
</evidence>
<comment type="caution">
    <text evidence="13">The sequence shown here is derived from an EMBL/GenBank/DDBJ whole genome shotgun (WGS) entry which is preliminary data.</text>
</comment>
<evidence type="ECO:0000313" key="13">
    <source>
        <dbReference type="EMBL" id="OAD00661.1"/>
    </source>
</evidence>
<evidence type="ECO:0000256" key="1">
    <source>
        <dbReference type="ARBA" id="ARBA00004496"/>
    </source>
</evidence>
<reference evidence="13 14" key="1">
    <citation type="submission" date="2015-06" db="EMBL/GenBank/DDBJ databases">
        <title>Expansion of signal transduction pathways in fungi by whole-genome duplication.</title>
        <authorList>
            <consortium name="DOE Joint Genome Institute"/>
            <person name="Corrochano L.M."/>
            <person name="Kuo A."/>
            <person name="Marcet-Houben M."/>
            <person name="Polaino S."/>
            <person name="Salamov A."/>
            <person name="Villalobos J.M."/>
            <person name="Alvarez M.I."/>
            <person name="Avalos J."/>
            <person name="Benito E.P."/>
            <person name="Benoit I."/>
            <person name="Burger G."/>
            <person name="Camino L.P."/>
            <person name="Canovas D."/>
            <person name="Cerda-Olmedo E."/>
            <person name="Cheng J.-F."/>
            <person name="Dominguez A."/>
            <person name="Elias M."/>
            <person name="Eslava A.P."/>
            <person name="Glaser F."/>
            <person name="Grimwood J."/>
            <person name="Gutierrez G."/>
            <person name="Heitman J."/>
            <person name="Henrissat B."/>
            <person name="Iturriaga E.A."/>
            <person name="Lang B.F."/>
            <person name="Lavin J.L."/>
            <person name="Lee S."/>
            <person name="Li W."/>
            <person name="Lindquist E."/>
            <person name="Lopez-Garcia S."/>
            <person name="Luque E.M."/>
            <person name="Marcos A.T."/>
            <person name="Martin J."/>
            <person name="Mccluskey K."/>
            <person name="Medina H.R."/>
            <person name="Miralles-Duran A."/>
            <person name="Miyazaki A."/>
            <person name="Munoz-Torres E."/>
            <person name="Oguiza J.A."/>
            <person name="Ohm R."/>
            <person name="Olmedo M."/>
            <person name="Orejas M."/>
            <person name="Ortiz-Castellanos L."/>
            <person name="Pisabarro A.G."/>
            <person name="Rodriguez-Romero J."/>
            <person name="Ruiz-Herrera J."/>
            <person name="Ruiz-Vazquez R."/>
            <person name="Sanz C."/>
            <person name="Schackwitz W."/>
            <person name="Schmutz J."/>
            <person name="Shahriari M."/>
            <person name="Shelest E."/>
            <person name="Silva-Franco F."/>
            <person name="Soanes D."/>
            <person name="Syed K."/>
            <person name="Tagua V.G."/>
            <person name="Talbot N.J."/>
            <person name="Thon M."/>
            <person name="De Vries R.P."/>
            <person name="Wiebenga A."/>
            <person name="Yadav J.S."/>
            <person name="Braun E.L."/>
            <person name="Baker S."/>
            <person name="Garre V."/>
            <person name="Horwitz B."/>
            <person name="Torres-Martinez S."/>
            <person name="Idnurm A."/>
            <person name="Herrera-Estrella A."/>
            <person name="Gabaldon T."/>
            <person name="Grigoriev I.V."/>
        </authorList>
    </citation>
    <scope>NUCLEOTIDE SEQUENCE [LARGE SCALE GENOMIC DNA]</scope>
    <source>
        <strain evidence="13 14">CBS 277.49</strain>
    </source>
</reference>
<organism evidence="13 14">
    <name type="scientific">Mucor lusitanicus CBS 277.49</name>
    <dbReference type="NCBI Taxonomy" id="747725"/>
    <lineage>
        <taxon>Eukaryota</taxon>
        <taxon>Fungi</taxon>
        <taxon>Fungi incertae sedis</taxon>
        <taxon>Mucoromycota</taxon>
        <taxon>Mucoromycotina</taxon>
        <taxon>Mucoromycetes</taxon>
        <taxon>Mucorales</taxon>
        <taxon>Mucorineae</taxon>
        <taxon>Mucoraceae</taxon>
        <taxon>Mucor</taxon>
    </lineage>
</organism>
<accession>A0A168J2I2</accession>
<keyword evidence="7 10" id="KW-0547">Nucleotide-binding</keyword>
<sequence>PLYMLTTELKATYQACNDGFKYNATNNPRRVLTKPSKACRNDGYDNDDFDYILYVNDILGSAEGHNGNRYLILDVLGSGTFGQVVKCRNTKTQEIVAVKVVKNKLAYFKQSMMEVAILEMLNQRYDEHDRHHLLRLRDTFIHKKHLCLVFELLSVNLYELIKQNHFRGLSTNLVRVFTAQILDALTVLNEARIIHCDLKPENILLKNLESPTIKVIDFGSACHEVQTMYTYIQSRFYRSPEVLVGLPYTSAIDMWSLGCIAAELFLGLPLFPGSSEYNQLSRIVEMLGIPPNYMIEVGKNAHRYFDRAPTAMDKRYELKPLEKYAREQGKSEQPSKRYFSAKTLPELINTYPIMRKTQMTPKEIEKEKQNRLAFIDFLQGLLNLNPIERWSPQQAKKHPFITGEKFTFPFQPPF</sequence>
<comment type="similarity">
    <text evidence="2">Belongs to the protein kinase superfamily. CMGC Ser/Thr protein kinase family. MNB/DYRK subfamily.</text>
</comment>
<dbReference type="InterPro" id="IPR008271">
    <property type="entry name" value="Ser/Thr_kinase_AS"/>
</dbReference>
<evidence type="ECO:0000256" key="5">
    <source>
        <dbReference type="ARBA" id="ARBA00022553"/>
    </source>
</evidence>
<dbReference type="InterPro" id="IPR050494">
    <property type="entry name" value="Ser_Thr_dual-spec_kinase"/>
</dbReference>
<dbReference type="FunFam" id="1.10.510.10:FF:000380">
    <property type="entry name" value="Serine/threonine-protein kinase ppk15"/>
    <property type="match status" value="1"/>
</dbReference>
<dbReference type="AlphaFoldDB" id="A0A168J2I2"/>
<keyword evidence="3" id="KW-0963">Cytoplasm</keyword>
<dbReference type="GO" id="GO:0004713">
    <property type="term" value="F:protein tyrosine kinase activity"/>
    <property type="evidence" value="ECO:0007669"/>
    <property type="project" value="TreeGrafter"/>
</dbReference>
<dbReference type="GO" id="GO:0005634">
    <property type="term" value="C:nucleus"/>
    <property type="evidence" value="ECO:0007669"/>
    <property type="project" value="TreeGrafter"/>
</dbReference>
<dbReference type="SUPFAM" id="SSF56112">
    <property type="entry name" value="Protein kinase-like (PK-like)"/>
    <property type="match status" value="1"/>
</dbReference>
<dbReference type="InterPro" id="IPR000719">
    <property type="entry name" value="Prot_kinase_dom"/>
</dbReference>
<dbReference type="Proteomes" id="UP000077051">
    <property type="component" value="Unassembled WGS sequence"/>
</dbReference>
<dbReference type="FunFam" id="3.30.200.20:FF:000087">
    <property type="entry name" value="Dual specificity tyrosine-phosphorylation-regulated kinase 1A"/>
    <property type="match status" value="1"/>
</dbReference>
<dbReference type="CDD" id="cd14212">
    <property type="entry name" value="PKc_YAK1"/>
    <property type="match status" value="1"/>
</dbReference>
<keyword evidence="6" id="KW-0808">Transferase</keyword>
<keyword evidence="4 11" id="KW-0723">Serine/threonine-protein kinase</keyword>
<evidence type="ECO:0000256" key="2">
    <source>
        <dbReference type="ARBA" id="ARBA00008867"/>
    </source>
</evidence>
<evidence type="ECO:0000256" key="3">
    <source>
        <dbReference type="ARBA" id="ARBA00022490"/>
    </source>
</evidence>
<dbReference type="SMART" id="SM00220">
    <property type="entry name" value="S_TKc"/>
    <property type="match status" value="1"/>
</dbReference>
<dbReference type="Gene3D" id="1.10.510.10">
    <property type="entry name" value="Transferase(Phosphotransferase) domain 1"/>
    <property type="match status" value="1"/>
</dbReference>
<dbReference type="Gene3D" id="3.30.200.20">
    <property type="entry name" value="Phosphorylase Kinase, domain 1"/>
    <property type="match status" value="1"/>
</dbReference>
<dbReference type="InterPro" id="IPR017441">
    <property type="entry name" value="Protein_kinase_ATP_BS"/>
</dbReference>
<dbReference type="VEuPathDB" id="FungiDB:MUCCIDRAFT_44410"/>
<dbReference type="GO" id="GO:0004674">
    <property type="term" value="F:protein serine/threonine kinase activity"/>
    <property type="evidence" value="ECO:0007669"/>
    <property type="project" value="UniProtKB-KW"/>
</dbReference>
<proteinExistence type="inferred from homology"/>
<evidence type="ECO:0000256" key="10">
    <source>
        <dbReference type="PROSITE-ProRule" id="PRU10141"/>
    </source>
</evidence>
<feature type="binding site" evidence="10">
    <location>
        <position position="99"/>
    </location>
    <ligand>
        <name>ATP</name>
        <dbReference type="ChEBI" id="CHEBI:30616"/>
    </ligand>
</feature>
<dbReference type="PROSITE" id="PS00108">
    <property type="entry name" value="PROTEIN_KINASE_ST"/>
    <property type="match status" value="1"/>
</dbReference>
<comment type="subcellular location">
    <subcellularLocation>
        <location evidence="1">Cytoplasm</location>
    </subcellularLocation>
</comment>
<feature type="domain" description="Protein kinase" evidence="12">
    <location>
        <begin position="70"/>
        <end position="401"/>
    </location>
</feature>
<dbReference type="GO" id="GO:0005737">
    <property type="term" value="C:cytoplasm"/>
    <property type="evidence" value="ECO:0007669"/>
    <property type="project" value="UniProtKB-SubCell"/>
</dbReference>
<evidence type="ECO:0000256" key="11">
    <source>
        <dbReference type="RuleBase" id="RU000304"/>
    </source>
</evidence>
<dbReference type="GO" id="GO:0005524">
    <property type="term" value="F:ATP binding"/>
    <property type="evidence" value="ECO:0007669"/>
    <property type="project" value="UniProtKB-UniRule"/>
</dbReference>
<dbReference type="PROSITE" id="PS50011">
    <property type="entry name" value="PROTEIN_KINASE_DOM"/>
    <property type="match status" value="1"/>
</dbReference>
<dbReference type="PROSITE" id="PS00107">
    <property type="entry name" value="PROTEIN_KINASE_ATP"/>
    <property type="match status" value="1"/>
</dbReference>
<protein>
    <submittedName>
        <fullName evidence="13">Serine/threonine protein kinase, CMGC family</fullName>
    </submittedName>
</protein>
<dbReference type="STRING" id="747725.A0A168J2I2"/>
<dbReference type="PANTHER" id="PTHR24058:SF17">
    <property type="entry name" value="HOMEODOMAIN INTERACTING PROTEIN KINASE, ISOFORM D"/>
    <property type="match status" value="1"/>
</dbReference>
<dbReference type="InterPro" id="IPR011009">
    <property type="entry name" value="Kinase-like_dom_sf"/>
</dbReference>
<keyword evidence="14" id="KW-1185">Reference proteome</keyword>
<dbReference type="PANTHER" id="PTHR24058">
    <property type="entry name" value="DUAL SPECIFICITY PROTEIN KINASE"/>
    <property type="match status" value="1"/>
</dbReference>
<evidence type="ECO:0000259" key="12">
    <source>
        <dbReference type="PROSITE" id="PS50011"/>
    </source>
</evidence>
<name>A0A168J2I2_MUCCL</name>
<keyword evidence="8 13" id="KW-0418">Kinase</keyword>